<gene>
    <name evidence="4" type="ORF">ACFFGV_10355</name>
</gene>
<dbReference type="Proteomes" id="UP001589836">
    <property type="component" value="Unassembled WGS sequence"/>
</dbReference>
<dbReference type="Gene3D" id="3.40.50.300">
    <property type="entry name" value="P-loop containing nucleotide triphosphate hydrolases"/>
    <property type="match status" value="1"/>
</dbReference>
<keyword evidence="5" id="KW-1185">Reference proteome</keyword>
<feature type="domain" description="ABC transporter" evidence="3">
    <location>
        <begin position="2"/>
        <end position="225"/>
    </location>
</feature>
<dbReference type="GO" id="GO:0005524">
    <property type="term" value="F:ATP binding"/>
    <property type="evidence" value="ECO:0007669"/>
    <property type="project" value="UniProtKB-KW"/>
</dbReference>
<organism evidence="4 5">
    <name type="scientific">Pontibacillus salicampi</name>
    <dbReference type="NCBI Taxonomy" id="1449801"/>
    <lineage>
        <taxon>Bacteria</taxon>
        <taxon>Bacillati</taxon>
        <taxon>Bacillota</taxon>
        <taxon>Bacilli</taxon>
        <taxon>Bacillales</taxon>
        <taxon>Bacillaceae</taxon>
        <taxon>Pontibacillus</taxon>
    </lineage>
</organism>
<name>A0ABV6LNH6_9BACI</name>
<dbReference type="PANTHER" id="PTHR43158">
    <property type="entry name" value="SKFA PEPTIDE EXPORT ATP-BINDING PROTEIN SKFE"/>
    <property type="match status" value="1"/>
</dbReference>
<proteinExistence type="predicted"/>
<dbReference type="Pfam" id="PF00005">
    <property type="entry name" value="ABC_tran"/>
    <property type="match status" value="1"/>
</dbReference>
<dbReference type="PROSITE" id="PS50893">
    <property type="entry name" value="ABC_TRANSPORTER_2"/>
    <property type="match status" value="1"/>
</dbReference>
<comment type="caution">
    <text evidence="4">The sequence shown here is derived from an EMBL/GenBank/DDBJ whole genome shotgun (WGS) entry which is preliminary data.</text>
</comment>
<reference evidence="4 5" key="1">
    <citation type="submission" date="2024-09" db="EMBL/GenBank/DDBJ databases">
        <authorList>
            <person name="Sun Q."/>
            <person name="Mori K."/>
        </authorList>
    </citation>
    <scope>NUCLEOTIDE SEQUENCE [LARGE SCALE GENOMIC DNA]</scope>
    <source>
        <strain evidence="4 5">NCAIM B.02529</strain>
    </source>
</reference>
<dbReference type="PANTHER" id="PTHR43158:SF1">
    <property type="entry name" value="ABC TRANSPORTER, ATP-BINDING PROTEIN"/>
    <property type="match status" value="1"/>
</dbReference>
<dbReference type="InterPro" id="IPR027417">
    <property type="entry name" value="P-loop_NTPase"/>
</dbReference>
<evidence type="ECO:0000313" key="4">
    <source>
        <dbReference type="EMBL" id="MFC0523960.1"/>
    </source>
</evidence>
<dbReference type="InterPro" id="IPR003593">
    <property type="entry name" value="AAA+_ATPase"/>
</dbReference>
<dbReference type="SMART" id="SM00382">
    <property type="entry name" value="AAA"/>
    <property type="match status" value="1"/>
</dbReference>
<evidence type="ECO:0000256" key="2">
    <source>
        <dbReference type="ARBA" id="ARBA00022840"/>
    </source>
</evidence>
<dbReference type="EMBL" id="JBHLTP010000008">
    <property type="protein sequence ID" value="MFC0523960.1"/>
    <property type="molecule type" value="Genomic_DNA"/>
</dbReference>
<accession>A0ABV6LNH6</accession>
<evidence type="ECO:0000256" key="1">
    <source>
        <dbReference type="ARBA" id="ARBA00022741"/>
    </source>
</evidence>
<dbReference type="CDD" id="cd03230">
    <property type="entry name" value="ABC_DR_subfamily_A"/>
    <property type="match status" value="1"/>
</dbReference>
<dbReference type="SUPFAM" id="SSF52540">
    <property type="entry name" value="P-loop containing nucleoside triphosphate hydrolases"/>
    <property type="match status" value="1"/>
</dbReference>
<evidence type="ECO:0000313" key="5">
    <source>
        <dbReference type="Proteomes" id="UP001589836"/>
    </source>
</evidence>
<keyword evidence="1" id="KW-0547">Nucleotide-binding</keyword>
<dbReference type="InterPro" id="IPR003439">
    <property type="entry name" value="ABC_transporter-like_ATP-bd"/>
</dbReference>
<dbReference type="RefSeq" id="WP_377347425.1">
    <property type="nucleotide sequence ID" value="NZ_JBHLTP010000008.1"/>
</dbReference>
<sequence length="241" mass="26863">MIALQQVTKKYINKTALKDVSITFEAGKITGIVGENGSGKSTTLKLIAGLLQPSSGNVLVDEERAGRRISSKVAYMSELESIYSFFTVGDAVDFYESQFEDFDRSQAEEILTFMNLEHPQKVKHLSKGNRGRLKMTLTLARHAPYILLDEPFSGLDPMVRNSIVKGLIKFIDLDKQALIITTHEIKEIEPILDDVIAIKQGSILGREEVEDLRGNGHSVVDWLEQVYGGGSLEYNSSRTIR</sequence>
<protein>
    <submittedName>
        <fullName evidence="4">ABC transporter ATP-binding protein</fullName>
    </submittedName>
</protein>
<keyword evidence="2 4" id="KW-0067">ATP-binding</keyword>
<evidence type="ECO:0000259" key="3">
    <source>
        <dbReference type="PROSITE" id="PS50893"/>
    </source>
</evidence>